<name>A0ACC2JI01_9PEZI</name>
<reference evidence="1" key="1">
    <citation type="submission" date="2022-12" db="EMBL/GenBank/DDBJ databases">
        <title>Genome Sequence of Lasiodiplodia mahajangana.</title>
        <authorList>
            <person name="Buettner E."/>
        </authorList>
    </citation>
    <scope>NUCLEOTIDE SEQUENCE</scope>
    <source>
        <strain evidence="1">VT137</strain>
    </source>
</reference>
<dbReference type="Proteomes" id="UP001153332">
    <property type="component" value="Unassembled WGS sequence"/>
</dbReference>
<dbReference type="EMBL" id="JAPUUL010001570">
    <property type="protein sequence ID" value="KAJ8127066.1"/>
    <property type="molecule type" value="Genomic_DNA"/>
</dbReference>
<evidence type="ECO:0000313" key="1">
    <source>
        <dbReference type="EMBL" id="KAJ8127066.1"/>
    </source>
</evidence>
<comment type="caution">
    <text evidence="1">The sequence shown here is derived from an EMBL/GenBank/DDBJ whole genome shotgun (WGS) entry which is preliminary data.</text>
</comment>
<accession>A0ACC2JI01</accession>
<sequence>MAQNTMVAIPRDKRVRAAHAIGAEDPWIFGFNWKLFYRGCAYHPRPEGMVAIADLIHGKMVQLGLASQDQAGKDEETEDGFVML</sequence>
<keyword evidence="2" id="KW-1185">Reference proteome</keyword>
<gene>
    <name evidence="1" type="ORF">O1611_g6572</name>
</gene>
<protein>
    <submittedName>
        <fullName evidence="1">Uncharacterized protein</fullName>
    </submittedName>
</protein>
<organism evidence="1 2">
    <name type="scientific">Lasiodiplodia mahajangana</name>
    <dbReference type="NCBI Taxonomy" id="1108764"/>
    <lineage>
        <taxon>Eukaryota</taxon>
        <taxon>Fungi</taxon>
        <taxon>Dikarya</taxon>
        <taxon>Ascomycota</taxon>
        <taxon>Pezizomycotina</taxon>
        <taxon>Dothideomycetes</taxon>
        <taxon>Dothideomycetes incertae sedis</taxon>
        <taxon>Botryosphaeriales</taxon>
        <taxon>Botryosphaeriaceae</taxon>
        <taxon>Lasiodiplodia</taxon>
    </lineage>
</organism>
<evidence type="ECO:0000313" key="2">
    <source>
        <dbReference type="Proteomes" id="UP001153332"/>
    </source>
</evidence>
<proteinExistence type="predicted"/>